<proteinExistence type="inferred from homology"/>
<dbReference type="InterPro" id="IPR052700">
    <property type="entry name" value="Carb_kinase_PfkB-like"/>
</dbReference>
<dbReference type="PANTHER" id="PTHR43320">
    <property type="entry name" value="SUGAR KINASE"/>
    <property type="match status" value="1"/>
</dbReference>
<keyword evidence="3 5" id="KW-0418">Kinase</keyword>
<keyword evidence="6" id="KW-1185">Reference proteome</keyword>
<accession>A0ABV4E0P8</accession>
<feature type="domain" description="Carbohydrate kinase PfkB" evidence="4">
    <location>
        <begin position="1"/>
        <end position="317"/>
    </location>
</feature>
<reference evidence="5 6" key="1">
    <citation type="submission" date="2024-08" db="EMBL/GenBank/DDBJ databases">
        <title>Clostridium lapicellarii sp. nov., and Clostridium renhuaiense sp. nov., two species isolated from the mud in a fermentation cellar used for producing sauce-flavour Chinese liquors.</title>
        <authorList>
            <person name="Yang F."/>
            <person name="Wang H."/>
            <person name="Chen L.Q."/>
            <person name="Zhou N."/>
            <person name="Lu J.J."/>
            <person name="Pu X.X."/>
            <person name="Wan B."/>
            <person name="Wang L."/>
            <person name="Liu S.J."/>
        </authorList>
    </citation>
    <scope>NUCLEOTIDE SEQUENCE [LARGE SCALE GENOMIC DNA]</scope>
    <source>
        <strain evidence="5 6">MT-113</strain>
    </source>
</reference>
<dbReference type="InterPro" id="IPR011611">
    <property type="entry name" value="PfkB_dom"/>
</dbReference>
<evidence type="ECO:0000256" key="2">
    <source>
        <dbReference type="ARBA" id="ARBA00022679"/>
    </source>
</evidence>
<comment type="caution">
    <text evidence="5">The sequence shown here is derived from an EMBL/GenBank/DDBJ whole genome shotgun (WGS) entry which is preliminary data.</text>
</comment>
<evidence type="ECO:0000313" key="5">
    <source>
        <dbReference type="EMBL" id="MEY8764725.1"/>
    </source>
</evidence>
<evidence type="ECO:0000256" key="3">
    <source>
        <dbReference type="ARBA" id="ARBA00022777"/>
    </source>
</evidence>
<keyword evidence="2" id="KW-0808">Transferase</keyword>
<dbReference type="Pfam" id="PF00294">
    <property type="entry name" value="PfkB"/>
    <property type="match status" value="1"/>
</dbReference>
<gene>
    <name evidence="5" type="ORF">AB8S09_13960</name>
</gene>
<evidence type="ECO:0000256" key="1">
    <source>
        <dbReference type="ARBA" id="ARBA00010688"/>
    </source>
</evidence>
<dbReference type="Proteomes" id="UP001565220">
    <property type="component" value="Unassembled WGS sequence"/>
</dbReference>
<organism evidence="5 6">
    <name type="scientific">Clostridium lapidicellarium</name>
    <dbReference type="NCBI Taxonomy" id="3240931"/>
    <lineage>
        <taxon>Bacteria</taxon>
        <taxon>Bacillati</taxon>
        <taxon>Bacillota</taxon>
        <taxon>Clostridia</taxon>
        <taxon>Eubacteriales</taxon>
        <taxon>Clostridiaceae</taxon>
        <taxon>Clostridium</taxon>
    </lineage>
</organism>
<sequence length="342" mass="37639">MAKVVTMGEILLRLSPYGYKRFIQAEGFDAVYGGSEANVAVSLANYGDKVSYITKLVDNPLGDAAVAALKKNNIDCSHIVRGGRRLGIYFLENGCSLRGSNVVYDREGSSMAEAAEEEFKWDEIFKGADLFHTSGITPVLSKNCAKITERALKEAKKRNILTSFDLNYRAKLWQDKVSEKQKIMNNLMKYVDICLGNARDAALVLGYSDGSTDFITGDYSICVNRENMTKVIEKYKFKYLFSSLRENISASDNKYSALVASENGIYTGKSYCIHIVDRVGTGDALCAGFLHGILKNGDPREALEFGIASGALKHTIQGDLNHVSEEEVEKIFHGAGTGKVVR</sequence>
<evidence type="ECO:0000313" key="6">
    <source>
        <dbReference type="Proteomes" id="UP001565220"/>
    </source>
</evidence>
<comment type="similarity">
    <text evidence="1">Belongs to the carbohydrate kinase PfkB family.</text>
</comment>
<evidence type="ECO:0000259" key="4">
    <source>
        <dbReference type="Pfam" id="PF00294"/>
    </source>
</evidence>
<dbReference type="CDD" id="cd01166">
    <property type="entry name" value="KdgK"/>
    <property type="match status" value="1"/>
</dbReference>
<dbReference type="Gene3D" id="3.40.1190.20">
    <property type="match status" value="1"/>
</dbReference>
<dbReference type="PANTHER" id="PTHR43320:SF2">
    <property type="entry name" value="2-DEHYDRO-3-DEOXYGLUCONOKINASE_2-DEHYDRO-3-DEOXYGALACTONOKINASE"/>
    <property type="match status" value="1"/>
</dbReference>
<dbReference type="GO" id="GO:0016301">
    <property type="term" value="F:kinase activity"/>
    <property type="evidence" value="ECO:0007669"/>
    <property type="project" value="UniProtKB-KW"/>
</dbReference>
<dbReference type="EMBL" id="JBGFFE010000027">
    <property type="protein sequence ID" value="MEY8764725.1"/>
    <property type="molecule type" value="Genomic_DNA"/>
</dbReference>
<protein>
    <submittedName>
        <fullName evidence="5">PfkB family carbohydrate kinase</fullName>
    </submittedName>
</protein>
<dbReference type="InterPro" id="IPR029056">
    <property type="entry name" value="Ribokinase-like"/>
</dbReference>
<dbReference type="RefSeq" id="WP_294183876.1">
    <property type="nucleotide sequence ID" value="NZ_JBGFFE010000027.1"/>
</dbReference>
<name>A0ABV4E0P8_9CLOT</name>
<dbReference type="SUPFAM" id="SSF53613">
    <property type="entry name" value="Ribokinase-like"/>
    <property type="match status" value="1"/>
</dbReference>